<dbReference type="Gene3D" id="3.20.20.70">
    <property type="entry name" value="Aldolase class I"/>
    <property type="match status" value="1"/>
</dbReference>
<keyword evidence="6" id="KW-1185">Reference proteome</keyword>
<dbReference type="Pfam" id="PF05853">
    <property type="entry name" value="BKACE"/>
    <property type="match status" value="1"/>
</dbReference>
<dbReference type="GO" id="GO:0046872">
    <property type="term" value="F:metal ion binding"/>
    <property type="evidence" value="ECO:0007669"/>
    <property type="project" value="UniProtKB-KW"/>
</dbReference>
<accession>A0A7G5BUZ9</accession>
<evidence type="ECO:0000256" key="3">
    <source>
        <dbReference type="ARBA" id="ARBA00022723"/>
    </source>
</evidence>
<reference evidence="5 6" key="1">
    <citation type="submission" date="2019-07" db="EMBL/GenBank/DDBJ databases">
        <authorList>
            <person name="Kim J.K."/>
            <person name="Cheong H.-M."/>
            <person name="Choi Y."/>
            <person name="Hwang K.J."/>
            <person name="Lee S."/>
            <person name="Choi C."/>
        </authorList>
    </citation>
    <scope>NUCLEOTIDE SEQUENCE [LARGE SCALE GENOMIC DNA]</scope>
    <source>
        <strain evidence="5 6">KS 22</strain>
    </source>
</reference>
<dbReference type="Proteomes" id="UP000515679">
    <property type="component" value="Chromosome"/>
</dbReference>
<dbReference type="AlphaFoldDB" id="A0A7G5BUZ9"/>
<evidence type="ECO:0000313" key="6">
    <source>
        <dbReference type="Proteomes" id="UP000515679"/>
    </source>
</evidence>
<dbReference type="PANTHER" id="PTHR37418">
    <property type="entry name" value="3-KETO-5-AMINOHEXANOATE CLEAVAGE ENZYME-RELATED"/>
    <property type="match status" value="1"/>
</dbReference>
<organism evidence="5 6">
    <name type="scientific">Cohnella cholangitidis</name>
    <dbReference type="NCBI Taxonomy" id="2598458"/>
    <lineage>
        <taxon>Bacteria</taxon>
        <taxon>Bacillati</taxon>
        <taxon>Bacillota</taxon>
        <taxon>Bacilli</taxon>
        <taxon>Bacillales</taxon>
        <taxon>Paenibacillaceae</taxon>
        <taxon>Cohnella</taxon>
    </lineage>
</organism>
<evidence type="ECO:0000256" key="1">
    <source>
        <dbReference type="ARBA" id="ARBA00001947"/>
    </source>
</evidence>
<evidence type="ECO:0000256" key="2">
    <source>
        <dbReference type="ARBA" id="ARBA00022679"/>
    </source>
</evidence>
<evidence type="ECO:0000256" key="4">
    <source>
        <dbReference type="ARBA" id="ARBA00022833"/>
    </source>
</evidence>
<keyword evidence="4" id="KW-0862">Zinc</keyword>
<keyword evidence="2" id="KW-0808">Transferase</keyword>
<sequence>MDKLMITAAVTGGVTTRANNPNLPITPKEIADAVYDCWLAGASIAHIHAREDDGTPSQRVDLYEEIVKRVRERCDVIINLTTTGWGQTSQEEDRWKPLACGPEMATFTPGSMNRKNSVMINSPTFVRKLAAKIKEYGVKPEIEIFDFGMIGQALKIAKEDLLDLPLHFQFVLGIEGGIPATAKNLLHCVESIPSESTWSVAAVGRGQLPMDLLGIVLGGHIRTGFEDNVYWSYGKLAASNAQLVERLANYARDLGREIATPAEARRILNIDSSKG</sequence>
<dbReference type="KEGG" id="cchl:FPL14_05870"/>
<evidence type="ECO:0000313" key="5">
    <source>
        <dbReference type="EMBL" id="QMV40783.1"/>
    </source>
</evidence>
<gene>
    <name evidence="5" type="ORF">FPL14_05870</name>
</gene>
<comment type="cofactor">
    <cofactor evidence="1">
        <name>Zn(2+)</name>
        <dbReference type="ChEBI" id="CHEBI:29105"/>
    </cofactor>
</comment>
<name>A0A7G5BUZ9_9BACL</name>
<dbReference type="PANTHER" id="PTHR37418:SF2">
    <property type="entry name" value="3-KETO-5-AMINOHEXANOATE CLEAVAGE ENZYME"/>
    <property type="match status" value="1"/>
</dbReference>
<keyword evidence="3" id="KW-0479">Metal-binding</keyword>
<dbReference type="EMBL" id="CP041969">
    <property type="protein sequence ID" value="QMV40783.1"/>
    <property type="molecule type" value="Genomic_DNA"/>
</dbReference>
<dbReference type="RefSeq" id="WP_182302140.1">
    <property type="nucleotide sequence ID" value="NZ_CP041969.1"/>
</dbReference>
<proteinExistence type="predicted"/>
<protein>
    <submittedName>
        <fullName evidence="5">3-keto-5-aminohexanoate cleavage protein</fullName>
    </submittedName>
</protein>
<dbReference type="InterPro" id="IPR008567">
    <property type="entry name" value="BKACE"/>
</dbReference>
<dbReference type="GO" id="GO:0043720">
    <property type="term" value="F:3-keto-5-aminohexanoate cleavage activity"/>
    <property type="evidence" value="ECO:0007669"/>
    <property type="project" value="InterPro"/>
</dbReference>
<dbReference type="InterPro" id="IPR013785">
    <property type="entry name" value="Aldolase_TIM"/>
</dbReference>